<dbReference type="OrthoDB" id="341858at2"/>
<dbReference type="Gene3D" id="3.40.630.30">
    <property type="match status" value="1"/>
</dbReference>
<proteinExistence type="predicted"/>
<dbReference type="InterPro" id="IPR050644">
    <property type="entry name" value="PG_Glycine_Bridge_Synth"/>
</dbReference>
<dbReference type="InterPro" id="IPR016181">
    <property type="entry name" value="Acyl_CoA_acyltransferase"/>
</dbReference>
<dbReference type="SUPFAM" id="SSF55729">
    <property type="entry name" value="Acyl-CoA N-acyltransferases (Nat)"/>
    <property type="match status" value="1"/>
</dbReference>
<dbReference type="EMBL" id="PVTP01000003">
    <property type="protein sequence ID" value="PRY78791.1"/>
    <property type="molecule type" value="Genomic_DNA"/>
</dbReference>
<sequence>MSLPLRLPLQQHPKYSAALNRIGVSTAVIDLPDAVPVQVILRFGLNFAARGPIWHSNCRDVGELKRSRLRLVNSNGGDAKALRAAGFRQLMTPAHVAELALDRGLERHMTQKWRNIWRRAQHSPLTIYKEPFDSAKHQWLLKADLAQQKQKRFRALPHGIIHGYSTIAPNDVTVWTARSQGNIVAGMLFIRHGKCATYHLAWSNEAGRKHAAHHRMLIAAADGFANTGVVQLDLGTVDTHSAPGLARFKIGTGANIRPLGGSWLRMF</sequence>
<dbReference type="GO" id="GO:0016740">
    <property type="term" value="F:transferase activity"/>
    <property type="evidence" value="ECO:0007669"/>
    <property type="project" value="UniProtKB-KW"/>
</dbReference>
<evidence type="ECO:0000313" key="1">
    <source>
        <dbReference type="EMBL" id="PRY78791.1"/>
    </source>
</evidence>
<protein>
    <submittedName>
        <fullName evidence="1">Acetyltransferase (GNAT) family protein</fullName>
    </submittedName>
</protein>
<dbReference type="Proteomes" id="UP000238007">
    <property type="component" value="Unassembled WGS sequence"/>
</dbReference>
<gene>
    <name evidence="1" type="ORF">CLV80_103116</name>
</gene>
<organism evidence="1 2">
    <name type="scientific">Yoonia maritima</name>
    <dbReference type="NCBI Taxonomy" id="1435347"/>
    <lineage>
        <taxon>Bacteria</taxon>
        <taxon>Pseudomonadati</taxon>
        <taxon>Pseudomonadota</taxon>
        <taxon>Alphaproteobacteria</taxon>
        <taxon>Rhodobacterales</taxon>
        <taxon>Paracoccaceae</taxon>
        <taxon>Yoonia</taxon>
    </lineage>
</organism>
<dbReference type="AlphaFoldDB" id="A0A2T0W1A9"/>
<comment type="caution">
    <text evidence="1">The sequence shown here is derived from an EMBL/GenBank/DDBJ whole genome shotgun (WGS) entry which is preliminary data.</text>
</comment>
<dbReference type="PANTHER" id="PTHR36174">
    <property type="entry name" value="LIPID II:GLYCINE GLYCYLTRANSFERASE"/>
    <property type="match status" value="1"/>
</dbReference>
<reference evidence="1 2" key="1">
    <citation type="submission" date="2018-03" db="EMBL/GenBank/DDBJ databases">
        <title>Genomic Encyclopedia of Archaeal and Bacterial Type Strains, Phase II (KMG-II): from individual species to whole genera.</title>
        <authorList>
            <person name="Goeker M."/>
        </authorList>
    </citation>
    <scope>NUCLEOTIDE SEQUENCE [LARGE SCALE GENOMIC DNA]</scope>
    <source>
        <strain evidence="1 2">DSM 101533</strain>
    </source>
</reference>
<keyword evidence="1" id="KW-0808">Transferase</keyword>
<dbReference type="PANTHER" id="PTHR36174:SF1">
    <property type="entry name" value="LIPID II:GLYCINE GLYCYLTRANSFERASE"/>
    <property type="match status" value="1"/>
</dbReference>
<name>A0A2T0W1A9_9RHOB</name>
<dbReference type="RefSeq" id="WP_106355595.1">
    <property type="nucleotide sequence ID" value="NZ_PVTP01000003.1"/>
</dbReference>
<accession>A0A2T0W1A9</accession>
<keyword evidence="2" id="KW-1185">Reference proteome</keyword>
<evidence type="ECO:0000313" key="2">
    <source>
        <dbReference type="Proteomes" id="UP000238007"/>
    </source>
</evidence>